<reference evidence="2" key="1">
    <citation type="submission" date="2013-07" db="EMBL/GenBank/DDBJ databases">
        <title>The Genome Sequence of Cryptococcus bestiolae CBS10118.</title>
        <authorList>
            <consortium name="The Broad Institute Genome Sequencing Platform"/>
            <person name="Cuomo C."/>
            <person name="Litvintseva A."/>
            <person name="Chen Y."/>
            <person name="Heitman J."/>
            <person name="Sun S."/>
            <person name="Springer D."/>
            <person name="Dromer F."/>
            <person name="Young S.K."/>
            <person name="Zeng Q."/>
            <person name="Gargeya S."/>
            <person name="Fitzgerald M."/>
            <person name="Abouelleil A."/>
            <person name="Alvarado L."/>
            <person name="Berlin A.M."/>
            <person name="Chapman S.B."/>
            <person name="Dewar J."/>
            <person name="Goldberg J."/>
            <person name="Griggs A."/>
            <person name="Gujja S."/>
            <person name="Hansen M."/>
            <person name="Howarth C."/>
            <person name="Imamovic A."/>
            <person name="Larimer J."/>
            <person name="McCowan C."/>
            <person name="Murphy C."/>
            <person name="Pearson M."/>
            <person name="Priest M."/>
            <person name="Roberts A."/>
            <person name="Saif S."/>
            <person name="Shea T."/>
            <person name="Sykes S."/>
            <person name="Wortman J."/>
            <person name="Nusbaum C."/>
            <person name="Birren B."/>
        </authorList>
    </citation>
    <scope>NUCLEOTIDE SEQUENCE [LARGE SCALE GENOMIC DNA]</scope>
    <source>
        <strain evidence="2">CBS 10118</strain>
    </source>
</reference>
<dbReference type="GeneID" id="30213093"/>
<feature type="compositionally biased region" description="Polar residues" evidence="1">
    <location>
        <begin position="1"/>
        <end position="17"/>
    </location>
</feature>
<protein>
    <submittedName>
        <fullName evidence="2">Uncharacterized protein</fullName>
    </submittedName>
</protein>
<keyword evidence="4" id="KW-1185">Reference proteome</keyword>
<dbReference type="EMBL" id="KI894026">
    <property type="protein sequence ID" value="OCF21915.1"/>
    <property type="molecule type" value="Genomic_DNA"/>
</dbReference>
<organism evidence="2">
    <name type="scientific">Kwoniella bestiolae CBS 10118</name>
    <dbReference type="NCBI Taxonomy" id="1296100"/>
    <lineage>
        <taxon>Eukaryota</taxon>
        <taxon>Fungi</taxon>
        <taxon>Dikarya</taxon>
        <taxon>Basidiomycota</taxon>
        <taxon>Agaricomycotina</taxon>
        <taxon>Tremellomycetes</taxon>
        <taxon>Tremellales</taxon>
        <taxon>Cryptococcaceae</taxon>
        <taxon>Kwoniella</taxon>
    </lineage>
</organism>
<dbReference type="KEGG" id="kbi:30213093"/>
<evidence type="ECO:0000313" key="4">
    <source>
        <dbReference type="Proteomes" id="UP000092730"/>
    </source>
</evidence>
<dbReference type="Proteomes" id="UP000092730">
    <property type="component" value="Chromosome 3"/>
</dbReference>
<gene>
    <name evidence="2" type="ORF">I302_08694</name>
    <name evidence="3" type="ORF">I302_105413</name>
</gene>
<evidence type="ECO:0000313" key="3">
    <source>
        <dbReference type="EMBL" id="WVW83394.1"/>
    </source>
</evidence>
<evidence type="ECO:0000256" key="1">
    <source>
        <dbReference type="SAM" id="MobiDB-lite"/>
    </source>
</evidence>
<evidence type="ECO:0000313" key="2">
    <source>
        <dbReference type="EMBL" id="OCF21915.1"/>
    </source>
</evidence>
<dbReference type="RefSeq" id="XP_019042985.1">
    <property type="nucleotide sequence ID" value="XM_019195272.1"/>
</dbReference>
<sequence length="174" mass="20136">MTSLTTDGQTNSRTDVPTNHIAGSGPNAVLYRKYPEGSFIQHYGRDETIFQSLDSQARWPPDELPHRQFYQVDSIYLKDTGLIRRTDGTITTPEDFFKQINPEDKPLYCRNSKWNTEYHIYQQDEKDKWSPSQKLRHVASTACKAQCDYDKYATSESEYPRPAQFSVEVPVNSD</sequence>
<reference evidence="3" key="4">
    <citation type="submission" date="2024-02" db="EMBL/GenBank/DDBJ databases">
        <title>Comparative genomics of Cryptococcus and Kwoniella reveals pathogenesis evolution and contrasting modes of karyotype evolution via chromosome fusion or intercentromeric recombination.</title>
        <authorList>
            <person name="Coelho M.A."/>
            <person name="David-Palma M."/>
            <person name="Shea T."/>
            <person name="Bowers K."/>
            <person name="McGinley-Smith S."/>
            <person name="Mohammad A.W."/>
            <person name="Gnirke A."/>
            <person name="Yurkov A.M."/>
            <person name="Nowrousian M."/>
            <person name="Sun S."/>
            <person name="Cuomo C.A."/>
            <person name="Heitman J."/>
        </authorList>
    </citation>
    <scope>NUCLEOTIDE SEQUENCE</scope>
    <source>
        <strain evidence="3">CBS 10118</strain>
    </source>
</reference>
<feature type="region of interest" description="Disordered" evidence="1">
    <location>
        <begin position="1"/>
        <end position="26"/>
    </location>
</feature>
<reference evidence="2" key="3">
    <citation type="submission" date="2014-01" db="EMBL/GenBank/DDBJ databases">
        <title>Evolution of pathogenesis and genome organization in the Tremellales.</title>
        <authorList>
            <person name="Cuomo C."/>
            <person name="Litvintseva A."/>
            <person name="Heitman J."/>
            <person name="Chen Y."/>
            <person name="Sun S."/>
            <person name="Springer D."/>
            <person name="Dromer F."/>
            <person name="Young S."/>
            <person name="Zeng Q."/>
            <person name="Chapman S."/>
            <person name="Gujja S."/>
            <person name="Saif S."/>
            <person name="Birren B."/>
        </authorList>
    </citation>
    <scope>NUCLEOTIDE SEQUENCE</scope>
    <source>
        <strain evidence="2">CBS 10118</strain>
    </source>
</reference>
<accession>A0A1B9FT23</accession>
<proteinExistence type="predicted"/>
<dbReference type="VEuPathDB" id="FungiDB:I302_08694"/>
<name>A0A1B9FT23_9TREE</name>
<reference evidence="3" key="2">
    <citation type="submission" date="2013-07" db="EMBL/GenBank/DDBJ databases">
        <authorList>
            <consortium name="The Broad Institute Genome Sequencing Platform"/>
            <person name="Cuomo C."/>
            <person name="Litvintseva A."/>
            <person name="Chen Y."/>
            <person name="Heitman J."/>
            <person name="Sun S."/>
            <person name="Springer D."/>
            <person name="Dromer F."/>
            <person name="Young S.K."/>
            <person name="Zeng Q."/>
            <person name="Gargeya S."/>
            <person name="Fitzgerald M."/>
            <person name="Abouelleil A."/>
            <person name="Alvarado L."/>
            <person name="Berlin A.M."/>
            <person name="Chapman S.B."/>
            <person name="Dewar J."/>
            <person name="Goldberg J."/>
            <person name="Griggs A."/>
            <person name="Gujja S."/>
            <person name="Hansen M."/>
            <person name="Howarth C."/>
            <person name="Imamovic A."/>
            <person name="Larimer J."/>
            <person name="McCowan C."/>
            <person name="Murphy C."/>
            <person name="Pearson M."/>
            <person name="Priest M."/>
            <person name="Roberts A."/>
            <person name="Saif S."/>
            <person name="Shea T."/>
            <person name="Sykes S."/>
            <person name="Wortman J."/>
            <person name="Nusbaum C."/>
            <person name="Birren B."/>
        </authorList>
    </citation>
    <scope>NUCLEOTIDE SEQUENCE</scope>
    <source>
        <strain evidence="3">CBS 10118</strain>
    </source>
</reference>
<dbReference type="EMBL" id="CP144543">
    <property type="protein sequence ID" value="WVW83394.1"/>
    <property type="molecule type" value="Genomic_DNA"/>
</dbReference>
<dbReference type="AlphaFoldDB" id="A0A1B9FT23"/>